<dbReference type="SUPFAM" id="SSF46785">
    <property type="entry name" value="Winged helix' DNA-binding domain"/>
    <property type="match status" value="1"/>
</dbReference>
<dbReference type="PANTHER" id="PTHR30346">
    <property type="entry name" value="TRANSCRIPTIONAL DUAL REGULATOR HCAR-RELATED"/>
    <property type="match status" value="1"/>
</dbReference>
<evidence type="ECO:0000256" key="4">
    <source>
        <dbReference type="ARBA" id="ARBA00023163"/>
    </source>
</evidence>
<dbReference type="Gene3D" id="3.40.190.10">
    <property type="entry name" value="Periplasmic binding protein-like II"/>
    <property type="match status" value="2"/>
</dbReference>
<dbReference type="InterPro" id="IPR036388">
    <property type="entry name" value="WH-like_DNA-bd_sf"/>
</dbReference>
<dbReference type="FunFam" id="1.10.10.10:FF:000001">
    <property type="entry name" value="LysR family transcriptional regulator"/>
    <property type="match status" value="1"/>
</dbReference>
<dbReference type="EMBL" id="SDHX01000002">
    <property type="protein sequence ID" value="RXK53199.1"/>
    <property type="molecule type" value="Genomic_DNA"/>
</dbReference>
<dbReference type="RefSeq" id="WP_129048788.1">
    <property type="nucleotide sequence ID" value="NZ_SDHX01000002.1"/>
</dbReference>
<dbReference type="CDD" id="cd05466">
    <property type="entry name" value="PBP2_LTTR_substrate"/>
    <property type="match status" value="1"/>
</dbReference>
<dbReference type="OrthoDB" id="9803735at2"/>
<dbReference type="PROSITE" id="PS50931">
    <property type="entry name" value="HTH_LYSR"/>
    <property type="match status" value="1"/>
</dbReference>
<comment type="similarity">
    <text evidence="1">Belongs to the LysR transcriptional regulatory family.</text>
</comment>
<dbReference type="Pfam" id="PF00126">
    <property type="entry name" value="HTH_1"/>
    <property type="match status" value="1"/>
</dbReference>
<dbReference type="Gene3D" id="1.10.10.10">
    <property type="entry name" value="Winged helix-like DNA-binding domain superfamily/Winged helix DNA-binding domain"/>
    <property type="match status" value="1"/>
</dbReference>
<gene>
    <name evidence="6" type="ORF">ESB00_15995</name>
</gene>
<feature type="domain" description="HTH lysR-type" evidence="5">
    <location>
        <begin position="1"/>
        <end position="58"/>
    </location>
</feature>
<dbReference type="PRINTS" id="PR00039">
    <property type="entry name" value="HTHLYSR"/>
</dbReference>
<evidence type="ECO:0000256" key="1">
    <source>
        <dbReference type="ARBA" id="ARBA00009437"/>
    </source>
</evidence>
<keyword evidence="2" id="KW-0805">Transcription regulation</keyword>
<evidence type="ECO:0000256" key="2">
    <source>
        <dbReference type="ARBA" id="ARBA00023015"/>
    </source>
</evidence>
<evidence type="ECO:0000313" key="6">
    <source>
        <dbReference type="EMBL" id="RXK53199.1"/>
    </source>
</evidence>
<dbReference type="PANTHER" id="PTHR30346:SF28">
    <property type="entry name" value="HTH-TYPE TRANSCRIPTIONAL REGULATOR CYNR"/>
    <property type="match status" value="1"/>
</dbReference>
<name>A0A4Q1C4K4_9BACT</name>
<protein>
    <submittedName>
        <fullName evidence="6">LysR family transcriptional regulator</fullName>
    </submittedName>
</protein>
<keyword evidence="4" id="KW-0804">Transcription</keyword>
<dbReference type="SUPFAM" id="SSF53850">
    <property type="entry name" value="Periplasmic binding protein-like II"/>
    <property type="match status" value="1"/>
</dbReference>
<dbReference type="GO" id="GO:0032993">
    <property type="term" value="C:protein-DNA complex"/>
    <property type="evidence" value="ECO:0007669"/>
    <property type="project" value="TreeGrafter"/>
</dbReference>
<dbReference type="InterPro" id="IPR000847">
    <property type="entry name" value="LysR_HTH_N"/>
</dbReference>
<keyword evidence="3" id="KW-0238">DNA-binding</keyword>
<sequence>MELYQLRYFLAVAETGNFTKAAGRVFVSQPSLSQQILNLEEELGQQLFHRLGRKVVLTDAGQKLLESARRIVADADQTIQELKESTGLGPKVKVGALQTVAHFFFPAVMAHCRANDIPLIIHTREDFRRPLAEAVLEGQLDWALISLPFNEPRLHFEKLYTEPLWVAMSANHRLAQLDHLTFASLRDESFILMGEASTLTQHIQRFCGDHDFEPKISHRCAQVSTAKSLTAMGLGITILPKSARSATDPEGLIFRKFSGPVQPSRDIALVRHRRRHLGRGAQLFVEIARTVVGPIASTNTAPPLKGS</sequence>
<dbReference type="Proteomes" id="UP000290218">
    <property type="component" value="Unassembled WGS sequence"/>
</dbReference>
<reference evidence="6 7" key="1">
    <citation type="submission" date="2019-01" db="EMBL/GenBank/DDBJ databases">
        <title>Lacunisphaera sp. strain TWA-58.</title>
        <authorList>
            <person name="Chen W.-M."/>
        </authorList>
    </citation>
    <scope>NUCLEOTIDE SEQUENCE [LARGE SCALE GENOMIC DNA]</scope>
    <source>
        <strain evidence="6 7">TWA-58</strain>
    </source>
</reference>
<accession>A0A4Q1C4K4</accession>
<comment type="caution">
    <text evidence="6">The sequence shown here is derived from an EMBL/GenBank/DDBJ whole genome shotgun (WGS) entry which is preliminary data.</text>
</comment>
<dbReference type="InterPro" id="IPR036390">
    <property type="entry name" value="WH_DNA-bd_sf"/>
</dbReference>
<dbReference type="AlphaFoldDB" id="A0A4Q1C4K4"/>
<keyword evidence="7" id="KW-1185">Reference proteome</keyword>
<evidence type="ECO:0000256" key="3">
    <source>
        <dbReference type="ARBA" id="ARBA00023125"/>
    </source>
</evidence>
<dbReference type="Pfam" id="PF03466">
    <property type="entry name" value="LysR_substrate"/>
    <property type="match status" value="1"/>
</dbReference>
<proteinExistence type="inferred from homology"/>
<dbReference type="GO" id="GO:0003677">
    <property type="term" value="F:DNA binding"/>
    <property type="evidence" value="ECO:0007669"/>
    <property type="project" value="UniProtKB-KW"/>
</dbReference>
<evidence type="ECO:0000259" key="5">
    <source>
        <dbReference type="PROSITE" id="PS50931"/>
    </source>
</evidence>
<organism evidence="6 7">
    <name type="scientific">Oleiharenicola lentus</name>
    <dbReference type="NCBI Taxonomy" id="2508720"/>
    <lineage>
        <taxon>Bacteria</taxon>
        <taxon>Pseudomonadati</taxon>
        <taxon>Verrucomicrobiota</taxon>
        <taxon>Opitutia</taxon>
        <taxon>Opitutales</taxon>
        <taxon>Opitutaceae</taxon>
        <taxon>Oleiharenicola</taxon>
    </lineage>
</organism>
<evidence type="ECO:0000313" key="7">
    <source>
        <dbReference type="Proteomes" id="UP000290218"/>
    </source>
</evidence>
<dbReference type="InterPro" id="IPR005119">
    <property type="entry name" value="LysR_subst-bd"/>
</dbReference>
<dbReference type="GO" id="GO:0003700">
    <property type="term" value="F:DNA-binding transcription factor activity"/>
    <property type="evidence" value="ECO:0007669"/>
    <property type="project" value="InterPro"/>
</dbReference>